<keyword evidence="5 6" id="KW-0472">Membrane</keyword>
<sequence>MNGIVWLLGLVYLVLFLRIRYRGKNISWWHLLSFGFGIALLCVGTAPSMMQWGHQDIRGHMVQHLLIAMYAPIFLVLGMPLKVTLLSVSPAVARWMMVILKSGAVRFLSHPFTALLLNIGGMYILYCTPLYQLSLERSLIHHAVHLHFFLAGYLFVWSLIGLEAIPRRPNIYVRLTAIFLSIALHAYLCKIMYIQLLPATGYADRLSGAVTCKSWYMDPLMDAGYDTASAKQEAAVMMYYGGDIAELIILVILFILWFYRKQPTVRRLTLFPN</sequence>
<feature type="transmembrane region" description="Helical" evidence="6">
    <location>
        <begin position="28"/>
        <end position="47"/>
    </location>
</feature>
<feature type="transmembrane region" description="Helical" evidence="6">
    <location>
        <begin position="237"/>
        <end position="259"/>
    </location>
</feature>
<keyword evidence="4 6" id="KW-1133">Transmembrane helix</keyword>
<dbReference type="OrthoDB" id="5024156at2"/>
<evidence type="ECO:0000313" key="8">
    <source>
        <dbReference type="Proteomes" id="UP000239711"/>
    </source>
</evidence>
<keyword evidence="3 6" id="KW-0812">Transmembrane</keyword>
<feature type="transmembrane region" description="Helical" evidence="6">
    <location>
        <begin position="177"/>
        <end position="196"/>
    </location>
</feature>
<gene>
    <name evidence="7" type="ORF">C5745_17775</name>
</gene>
<feature type="transmembrane region" description="Helical" evidence="6">
    <location>
        <begin position="6"/>
        <end position="21"/>
    </location>
</feature>
<dbReference type="Pfam" id="PF09678">
    <property type="entry name" value="Caa3_CtaG"/>
    <property type="match status" value="1"/>
</dbReference>
<feature type="transmembrane region" description="Helical" evidence="6">
    <location>
        <begin position="67"/>
        <end position="93"/>
    </location>
</feature>
<evidence type="ECO:0000256" key="2">
    <source>
        <dbReference type="ARBA" id="ARBA00022475"/>
    </source>
</evidence>
<name>A0A2S9IYK0_9SPHI</name>
<comment type="subcellular location">
    <subcellularLocation>
        <location evidence="1">Cell membrane</location>
        <topology evidence="1">Multi-pass membrane protein</topology>
    </subcellularLocation>
</comment>
<dbReference type="Proteomes" id="UP000239711">
    <property type="component" value="Unassembled WGS sequence"/>
</dbReference>
<accession>A0A2S9IYK0</accession>
<feature type="transmembrane region" description="Helical" evidence="6">
    <location>
        <begin position="105"/>
        <end position="126"/>
    </location>
</feature>
<evidence type="ECO:0000256" key="1">
    <source>
        <dbReference type="ARBA" id="ARBA00004651"/>
    </source>
</evidence>
<protein>
    <submittedName>
        <fullName evidence="7">Cytochrome c oxidase assembly protein</fullName>
    </submittedName>
</protein>
<organism evidence="7 8">
    <name type="scientific">Sphingobacterium haloxyli</name>
    <dbReference type="NCBI Taxonomy" id="2100533"/>
    <lineage>
        <taxon>Bacteria</taxon>
        <taxon>Pseudomonadati</taxon>
        <taxon>Bacteroidota</taxon>
        <taxon>Sphingobacteriia</taxon>
        <taxon>Sphingobacteriales</taxon>
        <taxon>Sphingobacteriaceae</taxon>
        <taxon>Sphingobacterium</taxon>
    </lineage>
</organism>
<keyword evidence="8" id="KW-1185">Reference proteome</keyword>
<evidence type="ECO:0000313" key="7">
    <source>
        <dbReference type="EMBL" id="PRD45560.1"/>
    </source>
</evidence>
<evidence type="ECO:0000256" key="3">
    <source>
        <dbReference type="ARBA" id="ARBA00022692"/>
    </source>
</evidence>
<reference evidence="7 8" key="1">
    <citation type="submission" date="2018-02" db="EMBL/GenBank/DDBJ databases">
        <title>The draft genome of Sphingobacterium sp. 5JN-11.</title>
        <authorList>
            <person name="Liu L."/>
            <person name="Li L."/>
            <person name="Liang L."/>
            <person name="Zhang X."/>
            <person name="Wang T."/>
        </authorList>
    </citation>
    <scope>NUCLEOTIDE SEQUENCE [LARGE SCALE GENOMIC DNA]</scope>
    <source>
        <strain evidence="7 8">5JN-11</strain>
    </source>
</reference>
<comment type="caution">
    <text evidence="7">The sequence shown here is derived from an EMBL/GenBank/DDBJ whole genome shotgun (WGS) entry which is preliminary data.</text>
</comment>
<feature type="transmembrane region" description="Helical" evidence="6">
    <location>
        <begin position="146"/>
        <end position="165"/>
    </location>
</feature>
<proteinExistence type="predicted"/>
<dbReference type="AlphaFoldDB" id="A0A2S9IYK0"/>
<dbReference type="GO" id="GO:0005886">
    <property type="term" value="C:plasma membrane"/>
    <property type="evidence" value="ECO:0007669"/>
    <property type="project" value="UniProtKB-SubCell"/>
</dbReference>
<keyword evidence="2" id="KW-1003">Cell membrane</keyword>
<evidence type="ECO:0000256" key="5">
    <source>
        <dbReference type="ARBA" id="ARBA00023136"/>
    </source>
</evidence>
<evidence type="ECO:0000256" key="6">
    <source>
        <dbReference type="SAM" id="Phobius"/>
    </source>
</evidence>
<dbReference type="RefSeq" id="WP_105718361.1">
    <property type="nucleotide sequence ID" value="NZ_PVBQ01000019.1"/>
</dbReference>
<dbReference type="InterPro" id="IPR019108">
    <property type="entry name" value="Caa3_assmbl_CtaG-rel"/>
</dbReference>
<dbReference type="EMBL" id="PVBQ01000019">
    <property type="protein sequence ID" value="PRD45560.1"/>
    <property type="molecule type" value="Genomic_DNA"/>
</dbReference>
<evidence type="ECO:0000256" key="4">
    <source>
        <dbReference type="ARBA" id="ARBA00022989"/>
    </source>
</evidence>